<dbReference type="AlphaFoldDB" id="A9AX80"/>
<dbReference type="Gene3D" id="2.120.10.30">
    <property type="entry name" value="TolB, C-terminal domain"/>
    <property type="match status" value="1"/>
</dbReference>
<dbReference type="PANTHER" id="PTHR36842">
    <property type="entry name" value="PROTEIN TOLB HOMOLOG"/>
    <property type="match status" value="1"/>
</dbReference>
<dbReference type="KEGG" id="hau:Haur_4168"/>
<evidence type="ECO:0000313" key="3">
    <source>
        <dbReference type="Proteomes" id="UP000000787"/>
    </source>
</evidence>
<feature type="chain" id="PRO_5002731700" description="WD40 domain protein beta Propeller" evidence="1">
    <location>
        <begin position="22"/>
        <end position="463"/>
    </location>
</feature>
<dbReference type="eggNOG" id="COG0823">
    <property type="taxonomic scope" value="Bacteria"/>
</dbReference>
<evidence type="ECO:0000313" key="2">
    <source>
        <dbReference type="EMBL" id="ABX06800.1"/>
    </source>
</evidence>
<dbReference type="SUPFAM" id="SSF69304">
    <property type="entry name" value="Tricorn protease N-terminal domain"/>
    <property type="match status" value="1"/>
</dbReference>
<dbReference type="InParanoid" id="A9AX80"/>
<dbReference type="EMBL" id="CP000875">
    <property type="protein sequence ID" value="ABX06800.1"/>
    <property type="molecule type" value="Genomic_DNA"/>
</dbReference>
<dbReference type="STRING" id="316274.Haur_4168"/>
<organism evidence="2 3">
    <name type="scientific">Herpetosiphon aurantiacus (strain ATCC 23779 / DSM 785 / 114-95)</name>
    <dbReference type="NCBI Taxonomy" id="316274"/>
    <lineage>
        <taxon>Bacteria</taxon>
        <taxon>Bacillati</taxon>
        <taxon>Chloroflexota</taxon>
        <taxon>Chloroflexia</taxon>
        <taxon>Herpetosiphonales</taxon>
        <taxon>Herpetosiphonaceae</taxon>
        <taxon>Herpetosiphon</taxon>
    </lineage>
</organism>
<keyword evidence="1" id="KW-0732">Signal</keyword>
<keyword evidence="3" id="KW-1185">Reference proteome</keyword>
<dbReference type="InterPro" id="IPR011042">
    <property type="entry name" value="6-blade_b-propeller_TolB-like"/>
</dbReference>
<dbReference type="PANTHER" id="PTHR36842:SF1">
    <property type="entry name" value="PROTEIN TOLB"/>
    <property type="match status" value="1"/>
</dbReference>
<dbReference type="Proteomes" id="UP000000787">
    <property type="component" value="Chromosome"/>
</dbReference>
<reference evidence="2 3" key="1">
    <citation type="journal article" date="2011" name="Stand. Genomic Sci.">
        <title>Complete genome sequence of the filamentous gliding predatory bacterium Herpetosiphon aurantiacus type strain (114-95(T)).</title>
        <authorList>
            <person name="Kiss H."/>
            <person name="Nett M."/>
            <person name="Domin N."/>
            <person name="Martin K."/>
            <person name="Maresca J.A."/>
            <person name="Copeland A."/>
            <person name="Lapidus A."/>
            <person name="Lucas S."/>
            <person name="Berry K.W."/>
            <person name="Glavina Del Rio T."/>
            <person name="Dalin E."/>
            <person name="Tice H."/>
            <person name="Pitluck S."/>
            <person name="Richardson P."/>
            <person name="Bruce D."/>
            <person name="Goodwin L."/>
            <person name="Han C."/>
            <person name="Detter J.C."/>
            <person name="Schmutz J."/>
            <person name="Brettin T."/>
            <person name="Land M."/>
            <person name="Hauser L."/>
            <person name="Kyrpides N.C."/>
            <person name="Ivanova N."/>
            <person name="Goker M."/>
            <person name="Woyke T."/>
            <person name="Klenk H.P."/>
            <person name="Bryant D.A."/>
        </authorList>
    </citation>
    <scope>NUCLEOTIDE SEQUENCE [LARGE SCALE GENOMIC DNA]</scope>
    <source>
        <strain evidence="3">ATCC 23779 / DSM 785 / 114-95</strain>
    </source>
</reference>
<accession>A9AX80</accession>
<protein>
    <recommendedName>
        <fullName evidence="4">WD40 domain protein beta Propeller</fullName>
    </recommendedName>
</protein>
<evidence type="ECO:0008006" key="4">
    <source>
        <dbReference type="Google" id="ProtNLM"/>
    </source>
</evidence>
<proteinExistence type="predicted"/>
<feature type="signal peptide" evidence="1">
    <location>
        <begin position="1"/>
        <end position="21"/>
    </location>
</feature>
<sequence>MRRIAQIVGLGLFLAACATQSATQPSPLPSLALPASSLPERPTATLADYSAEPTINSGSVIFDLPADGSIRAISLVGQHYQLANATQPNAYLPWSASPDGKQLAIVVFNDNHPKIEQIDLAELWVVDVDEQNPRRLLNLLPTTASDQAPALGRKSALIDQAPVWSHDGKTIMLASAHEQQVDLYAVDVATGTAQRLTNTPDLEVNLELSADGSHLAFASASSFGTGGGWGNPMVQIYRFADASFTPITADPLAMGARVVGWLDQQLITQFNSQPDGRASFIVFDANTGAITPLAQAMAFEAEIKANSLIYVDQPRDGIPTIYRWNGSGEVALLEHLQASAVSLSPSGQAMLLCNHDQPSYVRNGVLSALPVNSCRPSVWAADDWLALNGTEQSNGLIISPEGQSQILPQQAVMAGWNEQVLYFFAPQANGWQLFKAQRGSSQLQPIGQALGSQPHNPHLILAP</sequence>
<name>A9AX80_HERA2</name>
<dbReference type="BioCyc" id="HAUR316274:GHYA-4214-MONOMER"/>
<dbReference type="HOGENOM" id="CLU_590214_0_0_0"/>
<dbReference type="PROSITE" id="PS51257">
    <property type="entry name" value="PROKAR_LIPOPROTEIN"/>
    <property type="match status" value="1"/>
</dbReference>
<gene>
    <name evidence="2" type="ordered locus">Haur_4168</name>
</gene>
<evidence type="ECO:0000256" key="1">
    <source>
        <dbReference type="SAM" id="SignalP"/>
    </source>
</evidence>